<keyword evidence="2" id="KW-0472">Membrane</keyword>
<dbReference type="InterPro" id="IPR043502">
    <property type="entry name" value="DNA/RNA_pol_sf"/>
</dbReference>
<evidence type="ECO:0000313" key="4">
    <source>
        <dbReference type="EMBL" id="SPD00810.1"/>
    </source>
</evidence>
<reference evidence="4" key="1">
    <citation type="submission" date="2018-02" db="EMBL/GenBank/DDBJ databases">
        <authorList>
            <person name="Cohen D.B."/>
            <person name="Kent A.D."/>
        </authorList>
    </citation>
    <scope>NUCLEOTIDE SEQUENCE</scope>
</reference>
<organism evidence="4">
    <name type="scientific">Fagus sylvatica</name>
    <name type="common">Beechnut</name>
    <dbReference type="NCBI Taxonomy" id="28930"/>
    <lineage>
        <taxon>Eukaryota</taxon>
        <taxon>Viridiplantae</taxon>
        <taxon>Streptophyta</taxon>
        <taxon>Embryophyta</taxon>
        <taxon>Tracheophyta</taxon>
        <taxon>Spermatophyta</taxon>
        <taxon>Magnoliopsida</taxon>
        <taxon>eudicotyledons</taxon>
        <taxon>Gunneridae</taxon>
        <taxon>Pentapetalae</taxon>
        <taxon>rosids</taxon>
        <taxon>fabids</taxon>
        <taxon>Fagales</taxon>
        <taxon>Fagaceae</taxon>
        <taxon>Fagus</taxon>
    </lineage>
</organism>
<sequence length="425" mass="47910">MVTLLRFVIVVIEALLLLLIVIPIRHPLQLLLLSTLDPPSYSPQINWRTSSLRLSSGLVMHPLPLLFLSCLIESSDHSSGSSSDESPHSSFESPALAPSKDPALASTLRRSSRWVFKIKTRSDGSIERYKARLVAKDLTQEYGIDYEETFAPVARLSSVRTLLAVVASRQWKLFQMDVKNVIPQWGLDSYDSALFLRRTAKGTILLILYVDGKIITDDDLSGIQELKDFLSQNFEMKGLGHLSYFLGLEITSSDDGFYFTQAKYTFDLLSRVGLTDHKIVDTPIELNARLTPSSGEPLSDPTLYWQLVGSLVYLTGTLFHSLHFSAQFPLILRAYFDVDWVGDPIDRQSTTSYCFLLDSSLISRRSKKQFVVACSNTEDLGVSTSYATPNYCDNRSAIQIARNDVFHKRTKHIEIDCHLVRHHLL</sequence>
<feature type="domain" description="Reverse transcriptase Ty1/copia-type" evidence="3">
    <location>
        <begin position="191"/>
        <end position="285"/>
    </location>
</feature>
<feature type="region of interest" description="Disordered" evidence="1">
    <location>
        <begin position="78"/>
        <end position="102"/>
    </location>
</feature>
<dbReference type="PANTHER" id="PTHR11439:SF461">
    <property type="entry name" value="OS10G0432200 PROTEIN"/>
    <property type="match status" value="1"/>
</dbReference>
<accession>A0A2N9GN42</accession>
<protein>
    <recommendedName>
        <fullName evidence="3">Reverse transcriptase Ty1/copia-type domain-containing protein</fullName>
    </recommendedName>
</protein>
<evidence type="ECO:0000256" key="2">
    <source>
        <dbReference type="SAM" id="Phobius"/>
    </source>
</evidence>
<evidence type="ECO:0000259" key="3">
    <source>
        <dbReference type="Pfam" id="PF07727"/>
    </source>
</evidence>
<dbReference type="Pfam" id="PF07727">
    <property type="entry name" value="RVT_2"/>
    <property type="match status" value="2"/>
</dbReference>
<gene>
    <name evidence="4" type="ORF">FSB_LOCUS28692</name>
</gene>
<dbReference type="CDD" id="cd09272">
    <property type="entry name" value="RNase_HI_RT_Ty1"/>
    <property type="match status" value="1"/>
</dbReference>
<dbReference type="SUPFAM" id="SSF56672">
    <property type="entry name" value="DNA/RNA polymerases"/>
    <property type="match status" value="1"/>
</dbReference>
<feature type="compositionally biased region" description="Low complexity" evidence="1">
    <location>
        <begin position="78"/>
        <end position="94"/>
    </location>
</feature>
<proteinExistence type="predicted"/>
<keyword evidence="2" id="KW-1133">Transmembrane helix</keyword>
<dbReference type="AlphaFoldDB" id="A0A2N9GN42"/>
<name>A0A2N9GN42_FAGSY</name>
<evidence type="ECO:0000256" key="1">
    <source>
        <dbReference type="SAM" id="MobiDB-lite"/>
    </source>
</evidence>
<feature type="domain" description="Reverse transcriptase Ty1/copia-type" evidence="3">
    <location>
        <begin position="112"/>
        <end position="180"/>
    </location>
</feature>
<keyword evidence="2" id="KW-0812">Transmembrane</keyword>
<dbReference type="InterPro" id="IPR013103">
    <property type="entry name" value="RVT_2"/>
</dbReference>
<dbReference type="EMBL" id="OIVN01002124">
    <property type="protein sequence ID" value="SPD00810.1"/>
    <property type="molecule type" value="Genomic_DNA"/>
</dbReference>
<feature type="transmembrane region" description="Helical" evidence="2">
    <location>
        <begin position="7"/>
        <end position="24"/>
    </location>
</feature>
<dbReference type="PANTHER" id="PTHR11439">
    <property type="entry name" value="GAG-POL-RELATED RETROTRANSPOSON"/>
    <property type="match status" value="1"/>
</dbReference>